<sequence>MEEDKIIIIDEIKKFKFIKREWYSVEGKYSVDLKANKIYHMDALIIFYSSNGKYIEQNIYWNLSKDTKVADLISNNFSTKFLKIVALKFDLPYTNEAVKLKNGGIPATLSVKKEEKKYFMAIYSFDDGESRREPNLYIYGIWEVKLSKEFEQELFHSED</sequence>
<evidence type="ECO:0000313" key="1">
    <source>
        <dbReference type="EMBL" id="QAR29987.1"/>
    </source>
</evidence>
<dbReference type="RefSeq" id="WP_128500500.1">
    <property type="nucleotide sequence ID" value="NZ_CP035107.1"/>
</dbReference>
<proteinExistence type="predicted"/>
<name>A0A410JPB1_ORNRH</name>
<reference evidence="1 2" key="1">
    <citation type="submission" date="2019-01" db="EMBL/GenBank/DDBJ databases">
        <title>Whole Genome of Ornithobacterium rhinotracheale FARPER-174b.</title>
        <authorList>
            <person name="Tataje-Lavanda L.A."/>
            <person name="Montalvan A."/>
            <person name="Montesinos R."/>
            <person name="Zimic M."/>
            <person name="Fernandez-Sanchez M."/>
            <person name="Fernandez-Diaz M."/>
        </authorList>
    </citation>
    <scope>NUCLEOTIDE SEQUENCE [LARGE SCALE GENOMIC DNA]</scope>
    <source>
        <strain evidence="1 2">FARPER-174b</strain>
    </source>
</reference>
<dbReference type="EMBL" id="CP035107">
    <property type="protein sequence ID" value="QAR29987.1"/>
    <property type="molecule type" value="Genomic_DNA"/>
</dbReference>
<dbReference type="Proteomes" id="UP000287701">
    <property type="component" value="Chromosome"/>
</dbReference>
<gene>
    <name evidence="1" type="ORF">EQP59_00725</name>
</gene>
<accession>A0A410JPB1</accession>
<protein>
    <submittedName>
        <fullName evidence="1">Uncharacterized protein</fullName>
    </submittedName>
</protein>
<organism evidence="1 2">
    <name type="scientific">Ornithobacterium rhinotracheale</name>
    <dbReference type="NCBI Taxonomy" id="28251"/>
    <lineage>
        <taxon>Bacteria</taxon>
        <taxon>Pseudomonadati</taxon>
        <taxon>Bacteroidota</taxon>
        <taxon>Flavobacteriia</taxon>
        <taxon>Flavobacteriales</taxon>
        <taxon>Weeksellaceae</taxon>
        <taxon>Ornithobacterium</taxon>
    </lineage>
</organism>
<dbReference type="AlphaFoldDB" id="A0A410JPB1"/>
<evidence type="ECO:0000313" key="2">
    <source>
        <dbReference type="Proteomes" id="UP000287701"/>
    </source>
</evidence>
<dbReference type="OrthoDB" id="10011600at2"/>